<reference evidence="3" key="1">
    <citation type="submission" date="2023-07" db="EMBL/GenBank/DDBJ databases">
        <title>30 novel species of actinomycetes from the DSMZ collection.</title>
        <authorList>
            <person name="Nouioui I."/>
        </authorList>
    </citation>
    <scope>NUCLEOTIDE SEQUENCE [LARGE SCALE GENOMIC DNA]</scope>
    <source>
        <strain evidence="3">DSM 41982</strain>
    </source>
</reference>
<gene>
    <name evidence="2" type="ORF">RM574_10675</name>
</gene>
<feature type="transmembrane region" description="Helical" evidence="1">
    <location>
        <begin position="133"/>
        <end position="153"/>
    </location>
</feature>
<proteinExistence type="predicted"/>
<feature type="transmembrane region" description="Helical" evidence="1">
    <location>
        <begin position="103"/>
        <end position="121"/>
    </location>
</feature>
<dbReference type="SUPFAM" id="SSF103481">
    <property type="entry name" value="Multidrug resistance efflux transporter EmrE"/>
    <property type="match status" value="1"/>
</dbReference>
<sequence length="298" mass="30631">MSVLVLVLAVAAAFCLGTGFVFQQNAAQHAPPGDFLSPRILLVLVRKPRWLAGIGLMVAGMVLSALALGDGEISLVEPFLATNLLFAMGLSRWQTGQPLGRQGWSGLILLTGGVAAFILAGRPRGGDAITDPLRRWLIIGLMLGIALLLAAYARRSRLNAAPALLATGAGLLYGVQDALTRVSGEVFGEGGFGALLLTWEPYVVVALGVSGLVLVQSAFEAGPLRTSLPALSATQPLAGIVCGVGFLGDRLRMDAGALAGEAAGLAAIVVGIVLLGRHPAMPSGKPEPPQPEKDLQPG</sequence>
<evidence type="ECO:0000313" key="2">
    <source>
        <dbReference type="EMBL" id="MDT0415955.1"/>
    </source>
</evidence>
<evidence type="ECO:0000256" key="1">
    <source>
        <dbReference type="SAM" id="Phobius"/>
    </source>
</evidence>
<feature type="transmembrane region" description="Helical" evidence="1">
    <location>
        <begin position="191"/>
        <end position="215"/>
    </location>
</feature>
<feature type="transmembrane region" description="Helical" evidence="1">
    <location>
        <begin position="50"/>
        <end position="68"/>
    </location>
</feature>
<keyword evidence="1" id="KW-1133">Transmembrane helix</keyword>
<evidence type="ECO:0000313" key="3">
    <source>
        <dbReference type="Proteomes" id="UP001183607"/>
    </source>
</evidence>
<feature type="transmembrane region" description="Helical" evidence="1">
    <location>
        <begin position="255"/>
        <end position="276"/>
    </location>
</feature>
<keyword evidence="1" id="KW-0472">Membrane</keyword>
<comment type="caution">
    <text evidence="2">The sequence shown here is derived from an EMBL/GenBank/DDBJ whole genome shotgun (WGS) entry which is preliminary data.</text>
</comment>
<accession>A0ABD5E3P4</accession>
<dbReference type="PANTHER" id="PTHR40761">
    <property type="entry name" value="CONSERVED INTEGRAL MEMBRANE ALANINE VALINE AND LEUCINE RICH PROTEIN-RELATED"/>
    <property type="match status" value="1"/>
</dbReference>
<dbReference type="AlphaFoldDB" id="A0ABD5E3P4"/>
<keyword evidence="1" id="KW-0812">Transmembrane</keyword>
<dbReference type="EMBL" id="JAVRER010000012">
    <property type="protein sequence ID" value="MDT0415955.1"/>
    <property type="molecule type" value="Genomic_DNA"/>
</dbReference>
<dbReference type="NCBIfam" id="NF038012">
    <property type="entry name" value="DMT_1"/>
    <property type="match status" value="1"/>
</dbReference>
<organism evidence="2 3">
    <name type="scientific">Streptomyces evansiae</name>
    <dbReference type="NCBI Taxonomy" id="3075535"/>
    <lineage>
        <taxon>Bacteria</taxon>
        <taxon>Bacillati</taxon>
        <taxon>Actinomycetota</taxon>
        <taxon>Actinomycetes</taxon>
        <taxon>Kitasatosporales</taxon>
        <taxon>Streptomycetaceae</taxon>
        <taxon>Streptomyces</taxon>
    </lineage>
</organism>
<feature type="transmembrane region" description="Helical" evidence="1">
    <location>
        <begin position="159"/>
        <end position="179"/>
    </location>
</feature>
<protein>
    <submittedName>
        <fullName evidence="2">DMT family transporter</fullName>
    </submittedName>
</protein>
<dbReference type="Proteomes" id="UP001183607">
    <property type="component" value="Unassembled WGS sequence"/>
</dbReference>
<feature type="transmembrane region" description="Helical" evidence="1">
    <location>
        <begin position="75"/>
        <end position="91"/>
    </location>
</feature>
<dbReference type="InterPro" id="IPR037185">
    <property type="entry name" value="EmrE-like"/>
</dbReference>
<feature type="transmembrane region" description="Helical" evidence="1">
    <location>
        <begin position="227"/>
        <end position="248"/>
    </location>
</feature>
<name>A0ABD5E3P4_9ACTN</name>
<dbReference type="PANTHER" id="PTHR40761:SF1">
    <property type="entry name" value="CONSERVED INTEGRAL MEMBRANE ALANINE VALINE AND LEUCINE RICH PROTEIN-RELATED"/>
    <property type="match status" value="1"/>
</dbReference>